<gene>
    <name evidence="8" type="primary">AUGUSTUS-3.0.2_33583</name>
    <name evidence="8" type="ORF">TcasGA2_TC033583</name>
</gene>
<reference evidence="8 9" key="1">
    <citation type="journal article" date="2008" name="Nature">
        <title>The genome of the model beetle and pest Tribolium castaneum.</title>
        <authorList>
            <consortium name="Tribolium Genome Sequencing Consortium"/>
            <person name="Richards S."/>
            <person name="Gibbs R.A."/>
            <person name="Weinstock G.M."/>
            <person name="Brown S.J."/>
            <person name="Denell R."/>
            <person name="Beeman R.W."/>
            <person name="Gibbs R."/>
            <person name="Beeman R.W."/>
            <person name="Brown S.J."/>
            <person name="Bucher G."/>
            <person name="Friedrich M."/>
            <person name="Grimmelikhuijzen C.J."/>
            <person name="Klingler M."/>
            <person name="Lorenzen M."/>
            <person name="Richards S."/>
            <person name="Roth S."/>
            <person name="Schroder R."/>
            <person name="Tautz D."/>
            <person name="Zdobnov E.M."/>
            <person name="Muzny D."/>
            <person name="Gibbs R.A."/>
            <person name="Weinstock G.M."/>
            <person name="Attaway T."/>
            <person name="Bell S."/>
            <person name="Buhay C.J."/>
            <person name="Chandrabose M.N."/>
            <person name="Chavez D."/>
            <person name="Clerk-Blankenburg K.P."/>
            <person name="Cree A."/>
            <person name="Dao M."/>
            <person name="Davis C."/>
            <person name="Chacko J."/>
            <person name="Dinh H."/>
            <person name="Dugan-Rocha S."/>
            <person name="Fowler G."/>
            <person name="Garner T.T."/>
            <person name="Garnes J."/>
            <person name="Gnirke A."/>
            <person name="Hawes A."/>
            <person name="Hernandez J."/>
            <person name="Hines S."/>
            <person name="Holder M."/>
            <person name="Hume J."/>
            <person name="Jhangiani S.N."/>
            <person name="Joshi V."/>
            <person name="Khan Z.M."/>
            <person name="Jackson L."/>
            <person name="Kovar C."/>
            <person name="Kowis A."/>
            <person name="Lee S."/>
            <person name="Lewis L.R."/>
            <person name="Margolis J."/>
            <person name="Morgan M."/>
            <person name="Nazareth L.V."/>
            <person name="Nguyen N."/>
            <person name="Okwuonu G."/>
            <person name="Parker D."/>
            <person name="Richards S."/>
            <person name="Ruiz S.J."/>
            <person name="Santibanez J."/>
            <person name="Savard J."/>
            <person name="Scherer S.E."/>
            <person name="Schneider B."/>
            <person name="Sodergren E."/>
            <person name="Tautz D."/>
            <person name="Vattahil S."/>
            <person name="Villasana D."/>
            <person name="White C.S."/>
            <person name="Wright R."/>
            <person name="Park Y."/>
            <person name="Beeman R.W."/>
            <person name="Lord J."/>
            <person name="Oppert B."/>
            <person name="Lorenzen M."/>
            <person name="Brown S."/>
            <person name="Wang L."/>
            <person name="Savard J."/>
            <person name="Tautz D."/>
            <person name="Richards S."/>
            <person name="Weinstock G."/>
            <person name="Gibbs R.A."/>
            <person name="Liu Y."/>
            <person name="Worley K."/>
            <person name="Weinstock G."/>
            <person name="Elsik C.G."/>
            <person name="Reese J.T."/>
            <person name="Elhaik E."/>
            <person name="Landan G."/>
            <person name="Graur D."/>
            <person name="Arensburger P."/>
            <person name="Atkinson P."/>
            <person name="Beeman R.W."/>
            <person name="Beidler J."/>
            <person name="Brown S.J."/>
            <person name="Demuth J.P."/>
            <person name="Drury D.W."/>
            <person name="Du Y.Z."/>
            <person name="Fujiwara H."/>
            <person name="Lorenzen M."/>
            <person name="Maselli V."/>
            <person name="Osanai M."/>
            <person name="Park Y."/>
            <person name="Robertson H.M."/>
            <person name="Tu Z."/>
            <person name="Wang J.J."/>
            <person name="Wang S."/>
            <person name="Richards S."/>
            <person name="Song H."/>
            <person name="Zhang L."/>
            <person name="Sodergren E."/>
            <person name="Werner D."/>
            <person name="Stanke M."/>
            <person name="Morgenstern B."/>
            <person name="Solovyev V."/>
            <person name="Kosarev P."/>
            <person name="Brown G."/>
            <person name="Chen H.C."/>
            <person name="Ermolaeva O."/>
            <person name="Hlavina W."/>
            <person name="Kapustin Y."/>
            <person name="Kiryutin B."/>
            <person name="Kitts P."/>
            <person name="Maglott D."/>
            <person name="Pruitt K."/>
            <person name="Sapojnikov V."/>
            <person name="Souvorov A."/>
            <person name="Mackey A.J."/>
            <person name="Waterhouse R.M."/>
            <person name="Wyder S."/>
            <person name="Zdobnov E.M."/>
            <person name="Zdobnov E.M."/>
            <person name="Wyder S."/>
            <person name="Kriventseva E.V."/>
            <person name="Kadowaki T."/>
            <person name="Bork P."/>
            <person name="Aranda M."/>
            <person name="Bao R."/>
            <person name="Beermann A."/>
            <person name="Berns N."/>
            <person name="Bolognesi R."/>
            <person name="Bonneton F."/>
            <person name="Bopp D."/>
            <person name="Brown S.J."/>
            <person name="Bucher G."/>
            <person name="Butts T."/>
            <person name="Chaumot A."/>
            <person name="Denell R.E."/>
            <person name="Ferrier D.E."/>
            <person name="Friedrich M."/>
            <person name="Gordon C.M."/>
            <person name="Jindra M."/>
            <person name="Klingler M."/>
            <person name="Lan Q."/>
            <person name="Lattorff H.M."/>
            <person name="Laudet V."/>
            <person name="von Levetsow C."/>
            <person name="Liu Z."/>
            <person name="Lutz R."/>
            <person name="Lynch J.A."/>
            <person name="da Fonseca R.N."/>
            <person name="Posnien N."/>
            <person name="Reuter R."/>
            <person name="Roth S."/>
            <person name="Savard J."/>
            <person name="Schinko J.B."/>
            <person name="Schmitt C."/>
            <person name="Schoppmeier M."/>
            <person name="Schroder R."/>
            <person name="Shippy T.D."/>
            <person name="Simonnet F."/>
            <person name="Marques-Souza H."/>
            <person name="Tautz D."/>
            <person name="Tomoyasu Y."/>
            <person name="Trauner J."/>
            <person name="Van der Zee M."/>
            <person name="Vervoort M."/>
            <person name="Wittkopp N."/>
            <person name="Wimmer E.A."/>
            <person name="Yang X."/>
            <person name="Jones A.K."/>
            <person name="Sattelle D.B."/>
            <person name="Ebert P.R."/>
            <person name="Nelson D."/>
            <person name="Scott J.G."/>
            <person name="Beeman R.W."/>
            <person name="Muthukrishnan S."/>
            <person name="Kramer K.J."/>
            <person name="Arakane Y."/>
            <person name="Beeman R.W."/>
            <person name="Zhu Q."/>
            <person name="Hogenkamp D."/>
            <person name="Dixit R."/>
            <person name="Oppert B."/>
            <person name="Jiang H."/>
            <person name="Zou Z."/>
            <person name="Marshall J."/>
            <person name="Elpidina E."/>
            <person name="Vinokurov K."/>
            <person name="Oppert C."/>
            <person name="Zou Z."/>
            <person name="Evans J."/>
            <person name="Lu Z."/>
            <person name="Zhao P."/>
            <person name="Sumathipala N."/>
            <person name="Altincicek B."/>
            <person name="Vilcinskas A."/>
            <person name="Williams M."/>
            <person name="Hultmark D."/>
            <person name="Hetru C."/>
            <person name="Jiang H."/>
            <person name="Grimmelikhuijzen C.J."/>
            <person name="Hauser F."/>
            <person name="Cazzamali G."/>
            <person name="Williamson M."/>
            <person name="Park Y."/>
            <person name="Li B."/>
            <person name="Tanaka Y."/>
            <person name="Predel R."/>
            <person name="Neupert S."/>
            <person name="Schachtner J."/>
            <person name="Verleyen P."/>
            <person name="Raible F."/>
            <person name="Bork P."/>
            <person name="Friedrich M."/>
            <person name="Walden K.K."/>
            <person name="Robertson H.M."/>
            <person name="Angeli S."/>
            <person name="Foret S."/>
            <person name="Bucher G."/>
            <person name="Schuetz S."/>
            <person name="Maleszka R."/>
            <person name="Wimmer E.A."/>
            <person name="Beeman R.W."/>
            <person name="Lorenzen M."/>
            <person name="Tomoyasu Y."/>
            <person name="Miller S.C."/>
            <person name="Grossmann D."/>
            <person name="Bucher G."/>
        </authorList>
    </citation>
    <scope>NUCLEOTIDE SEQUENCE [LARGE SCALE GENOMIC DNA]</scope>
    <source>
        <strain evidence="8 9">Georgia GA2</strain>
    </source>
</reference>
<dbReference type="GO" id="GO:0005576">
    <property type="term" value="C:extracellular region"/>
    <property type="evidence" value="ECO:0000318"/>
    <property type="project" value="GO_Central"/>
</dbReference>
<dbReference type="GO" id="GO:0008061">
    <property type="term" value="F:chitin binding"/>
    <property type="evidence" value="ECO:0007669"/>
    <property type="project" value="InterPro"/>
</dbReference>
<dbReference type="GO" id="GO:0006032">
    <property type="term" value="P:chitin catabolic process"/>
    <property type="evidence" value="ECO:0000318"/>
    <property type="project" value="GO_Central"/>
</dbReference>
<dbReference type="STRING" id="7070.A0A139WFI7"/>
<dbReference type="eggNOG" id="KOG2806">
    <property type="taxonomic scope" value="Eukaryota"/>
</dbReference>
<dbReference type="PROSITE" id="PS51910">
    <property type="entry name" value="GH18_2"/>
    <property type="match status" value="1"/>
</dbReference>
<dbReference type="InParanoid" id="A0A139WFI7"/>
<accession>A0A139WFI7</accession>
<keyword evidence="6" id="KW-0732">Signal</keyword>
<keyword evidence="9" id="KW-1185">Reference proteome</keyword>
<dbReference type="Gene3D" id="3.10.50.10">
    <property type="match status" value="1"/>
</dbReference>
<sequence length="375" mass="41333">MQVLQLLPIFVLFAQAFAATDKVICYYASWGATRPGNGKFVAEDIDPNLCTHVNYAFLGLNRDGSLQILDEENDINQEGLKRVSDLKKINPDLKVLLSIGGAAADTGTFTAVANSADLSQAMANSAIEFFEKYNYDGLDVDWEYPRGGDIGTYIDLLTILKKAFEPKGYLLTVAVNSIPGEVGGYDIPAMSNILDVINVMTYDFHAMWGNTAENSPLYGGDNESQWNKDNRNSDAAIRYWLDGGADPQKIALGIAFYGHTYKINPNDHGLDAPTQGPGDPGPYTNNTFSLGYNEVCEFHRNGTVVFLDDMKVPYLYDGDFWIGYDNEQSVTIKTEYAKEKNLAGVFIWSIETDDMHGLCGEKNGLLKAINKAIKS</sequence>
<dbReference type="PANTHER" id="PTHR11177:SF360">
    <property type="entry name" value="CHITINASE 4-RELATED"/>
    <property type="match status" value="1"/>
</dbReference>
<evidence type="ECO:0000256" key="2">
    <source>
        <dbReference type="ARBA" id="ARBA00023157"/>
    </source>
</evidence>
<name>A0A139WFI7_TRICA</name>
<evidence type="ECO:0000259" key="7">
    <source>
        <dbReference type="PROSITE" id="PS51910"/>
    </source>
</evidence>
<keyword evidence="3 4" id="KW-0326">Glycosidase</keyword>
<dbReference type="InterPro" id="IPR001579">
    <property type="entry name" value="Glyco_hydro_18_chit_AS"/>
</dbReference>
<dbReference type="SUPFAM" id="SSF54556">
    <property type="entry name" value="Chitinase insertion domain"/>
    <property type="match status" value="1"/>
</dbReference>
<dbReference type="GO" id="GO:0005975">
    <property type="term" value="P:carbohydrate metabolic process"/>
    <property type="evidence" value="ECO:0007669"/>
    <property type="project" value="InterPro"/>
</dbReference>
<protein>
    <submittedName>
        <fullName evidence="8">Putative chitinase 3-like Protein</fullName>
    </submittedName>
</protein>
<evidence type="ECO:0000313" key="9">
    <source>
        <dbReference type="Proteomes" id="UP000007266"/>
    </source>
</evidence>
<evidence type="ECO:0000256" key="6">
    <source>
        <dbReference type="SAM" id="SignalP"/>
    </source>
</evidence>
<dbReference type="GO" id="GO:0004568">
    <property type="term" value="F:chitinase activity"/>
    <property type="evidence" value="ECO:0000318"/>
    <property type="project" value="GO_Central"/>
</dbReference>
<dbReference type="KEGG" id="tca:661771"/>
<dbReference type="InterPro" id="IPR050314">
    <property type="entry name" value="Glycosyl_Hydrlase_18"/>
</dbReference>
<dbReference type="SMART" id="SM00636">
    <property type="entry name" value="Glyco_18"/>
    <property type="match status" value="1"/>
</dbReference>
<feature type="domain" description="GH18" evidence="7">
    <location>
        <begin position="21"/>
        <end position="375"/>
    </location>
</feature>
<keyword evidence="1 4" id="KW-0378">Hydrolase</keyword>
<evidence type="ECO:0000256" key="4">
    <source>
        <dbReference type="RuleBase" id="RU000489"/>
    </source>
</evidence>
<dbReference type="AlphaFoldDB" id="A0A139WFI7"/>
<dbReference type="SUPFAM" id="SSF51445">
    <property type="entry name" value="(Trans)glycosidases"/>
    <property type="match status" value="1"/>
</dbReference>
<dbReference type="InterPro" id="IPR029070">
    <property type="entry name" value="Chitinase_insertion_sf"/>
</dbReference>
<proteinExistence type="inferred from homology"/>
<reference evidence="8 9" key="2">
    <citation type="journal article" date="2010" name="Nucleic Acids Res.">
        <title>BeetleBase in 2010: revisions to provide comprehensive genomic information for Tribolium castaneum.</title>
        <authorList>
            <person name="Kim H.S."/>
            <person name="Murphy T."/>
            <person name="Xia J."/>
            <person name="Caragea D."/>
            <person name="Park Y."/>
            <person name="Beeman R.W."/>
            <person name="Lorenzen M.D."/>
            <person name="Butcher S."/>
            <person name="Manak J.R."/>
            <person name="Brown S.J."/>
        </authorList>
    </citation>
    <scope>GENOME REANNOTATION</scope>
    <source>
        <strain evidence="8 9">Georgia GA2</strain>
    </source>
</reference>
<evidence type="ECO:0000313" key="8">
    <source>
        <dbReference type="EMBL" id="KYB26649.1"/>
    </source>
</evidence>
<dbReference type="PANTHER" id="PTHR11177">
    <property type="entry name" value="CHITINASE"/>
    <property type="match status" value="1"/>
</dbReference>
<feature type="signal peptide" evidence="6">
    <location>
        <begin position="1"/>
        <end position="18"/>
    </location>
</feature>
<dbReference type="OMA" id="NTWIAVG"/>
<evidence type="ECO:0000256" key="1">
    <source>
        <dbReference type="ARBA" id="ARBA00022801"/>
    </source>
</evidence>
<evidence type="ECO:0000256" key="3">
    <source>
        <dbReference type="ARBA" id="ARBA00023295"/>
    </source>
</evidence>
<dbReference type="Proteomes" id="UP000007266">
    <property type="component" value="Linkage group 7"/>
</dbReference>
<dbReference type="Pfam" id="PF00704">
    <property type="entry name" value="Glyco_hydro_18"/>
    <property type="match status" value="1"/>
</dbReference>
<dbReference type="PROSITE" id="PS01095">
    <property type="entry name" value="GH18_1"/>
    <property type="match status" value="1"/>
</dbReference>
<keyword evidence="2" id="KW-1015">Disulfide bond</keyword>
<dbReference type="OrthoDB" id="73875at2759"/>
<dbReference type="InterPro" id="IPR001223">
    <property type="entry name" value="Glyco_hydro18_cat"/>
</dbReference>
<dbReference type="InterPro" id="IPR017853">
    <property type="entry name" value="GH"/>
</dbReference>
<organism evidence="8 9">
    <name type="scientific">Tribolium castaneum</name>
    <name type="common">Red flour beetle</name>
    <dbReference type="NCBI Taxonomy" id="7070"/>
    <lineage>
        <taxon>Eukaryota</taxon>
        <taxon>Metazoa</taxon>
        <taxon>Ecdysozoa</taxon>
        <taxon>Arthropoda</taxon>
        <taxon>Hexapoda</taxon>
        <taxon>Insecta</taxon>
        <taxon>Pterygota</taxon>
        <taxon>Neoptera</taxon>
        <taxon>Endopterygota</taxon>
        <taxon>Coleoptera</taxon>
        <taxon>Polyphaga</taxon>
        <taxon>Cucujiformia</taxon>
        <taxon>Tenebrionidae</taxon>
        <taxon>Tenebrionidae incertae sedis</taxon>
        <taxon>Tribolium</taxon>
    </lineage>
</organism>
<dbReference type="InterPro" id="IPR011583">
    <property type="entry name" value="Chitinase_II/V-like_cat"/>
</dbReference>
<feature type="chain" id="PRO_5007299816" evidence="6">
    <location>
        <begin position="19"/>
        <end position="375"/>
    </location>
</feature>
<comment type="similarity">
    <text evidence="5">Belongs to the glycosyl hydrolase 18 family.</text>
</comment>
<evidence type="ECO:0000256" key="5">
    <source>
        <dbReference type="RuleBase" id="RU004453"/>
    </source>
</evidence>
<dbReference type="FunFam" id="3.10.50.10:FF:000001">
    <property type="entry name" value="Chitinase 3-like 1"/>
    <property type="match status" value="1"/>
</dbReference>
<dbReference type="Gene3D" id="3.20.20.80">
    <property type="entry name" value="Glycosidases"/>
    <property type="match status" value="1"/>
</dbReference>
<dbReference type="CDD" id="cd02872">
    <property type="entry name" value="GH18_chitolectin_chitotriosidase"/>
    <property type="match status" value="1"/>
</dbReference>
<dbReference type="EMBL" id="KQ971352">
    <property type="protein sequence ID" value="KYB26649.1"/>
    <property type="molecule type" value="Genomic_DNA"/>
</dbReference>